<feature type="transmembrane region" description="Helical" evidence="1">
    <location>
        <begin position="47"/>
        <end position="69"/>
    </location>
</feature>
<keyword evidence="1" id="KW-1133">Transmembrane helix</keyword>
<dbReference type="Proteomes" id="UP000228767">
    <property type="component" value="Unassembled WGS sequence"/>
</dbReference>
<sequence length="71" mass="8113">MSFVVRLLCWVWLGLAGGFILWSHVSPIFLCEPLVERLNSLGPETLIRWWGVHLVALITHDIPLHILGLEK</sequence>
<evidence type="ECO:0000313" key="3">
    <source>
        <dbReference type="Proteomes" id="UP000228767"/>
    </source>
</evidence>
<organism evidence="2 3">
    <name type="scientific">Candidatus Vogelbacteria bacterium CG10_big_fil_rev_8_21_14_0_10_51_16</name>
    <dbReference type="NCBI Taxonomy" id="1975045"/>
    <lineage>
        <taxon>Bacteria</taxon>
        <taxon>Candidatus Vogeliibacteriota</taxon>
    </lineage>
</organism>
<keyword evidence="1" id="KW-0812">Transmembrane</keyword>
<evidence type="ECO:0000256" key="1">
    <source>
        <dbReference type="SAM" id="Phobius"/>
    </source>
</evidence>
<name>A0A2H0RE76_9BACT</name>
<comment type="caution">
    <text evidence="2">The sequence shown here is derived from an EMBL/GenBank/DDBJ whole genome shotgun (WGS) entry which is preliminary data.</text>
</comment>
<keyword evidence="1" id="KW-0472">Membrane</keyword>
<dbReference type="EMBL" id="PCYI01000019">
    <property type="protein sequence ID" value="PIR44793.1"/>
    <property type="molecule type" value="Genomic_DNA"/>
</dbReference>
<accession>A0A2H0RE76</accession>
<evidence type="ECO:0000313" key="2">
    <source>
        <dbReference type="EMBL" id="PIR44793.1"/>
    </source>
</evidence>
<dbReference type="AlphaFoldDB" id="A0A2H0RE76"/>
<reference evidence="2 3" key="1">
    <citation type="submission" date="2017-09" db="EMBL/GenBank/DDBJ databases">
        <title>Depth-based differentiation of microbial function through sediment-hosted aquifers and enrichment of novel symbionts in the deep terrestrial subsurface.</title>
        <authorList>
            <person name="Probst A.J."/>
            <person name="Ladd B."/>
            <person name="Jarett J.K."/>
            <person name="Geller-Mcgrath D.E."/>
            <person name="Sieber C.M."/>
            <person name="Emerson J.B."/>
            <person name="Anantharaman K."/>
            <person name="Thomas B.C."/>
            <person name="Malmstrom R."/>
            <person name="Stieglmeier M."/>
            <person name="Klingl A."/>
            <person name="Woyke T."/>
            <person name="Ryan C.M."/>
            <person name="Banfield J.F."/>
        </authorList>
    </citation>
    <scope>NUCLEOTIDE SEQUENCE [LARGE SCALE GENOMIC DNA]</scope>
    <source>
        <strain evidence="2">CG10_big_fil_rev_8_21_14_0_10_51_16</strain>
    </source>
</reference>
<protein>
    <submittedName>
        <fullName evidence="2">Uncharacterized protein</fullName>
    </submittedName>
</protein>
<proteinExistence type="predicted"/>
<gene>
    <name evidence="2" type="ORF">COV10_02830</name>
</gene>